<dbReference type="Proteomes" id="UP000594464">
    <property type="component" value="Chromosome"/>
</dbReference>
<feature type="domain" description="DUF547" evidence="1">
    <location>
        <begin position="85"/>
        <end position="188"/>
    </location>
</feature>
<name>A0A7T0G4N3_9BACT</name>
<evidence type="ECO:0000259" key="1">
    <source>
        <dbReference type="Pfam" id="PF04784"/>
    </source>
</evidence>
<dbReference type="EMBL" id="CP048620">
    <property type="protein sequence ID" value="QPJ66573.1"/>
    <property type="molecule type" value="Genomic_DNA"/>
</dbReference>
<organism evidence="2 3">
    <name type="scientific">Candidatus Nitrohelix vancouverensis</name>
    <dbReference type="NCBI Taxonomy" id="2705534"/>
    <lineage>
        <taxon>Bacteria</taxon>
        <taxon>Pseudomonadati</taxon>
        <taxon>Nitrospinota/Tectimicrobiota group</taxon>
        <taxon>Nitrospinota</taxon>
        <taxon>Nitrospinia</taxon>
        <taxon>Nitrospinales</taxon>
        <taxon>Nitrospinaceae</taxon>
        <taxon>Candidatus Nitrohelix</taxon>
    </lineage>
</organism>
<sequence>MRSDVSKIFVLSLTLAFWCVLVSTSWAFDFSDWDQILKQRVKPGSIRGISLYTVDYGGLKGDEKFEQLLSRLKTANLSSIKQGDPALAFWINVYNILAVKMIVDHHPLDSIRDIGSIFKSVWNRPAGIVGGKEYTLNDVEHEILRKMGEPRIHVAIVCASVSCPDLAMEAYTAESLNQQLERQTALFLGNEKKGLKIDRKQRKIYVSSIFKWFEEDFDAKGGVRAFIGAYLPPKERSFINQKDVSIDYLDYDWGVNEH</sequence>
<evidence type="ECO:0000313" key="2">
    <source>
        <dbReference type="EMBL" id="QPJ66573.1"/>
    </source>
</evidence>
<reference evidence="3" key="1">
    <citation type="submission" date="2020-02" db="EMBL/GenBank/DDBJ databases">
        <title>Genomic and physiological characterization of two novel Nitrospinaceae genera.</title>
        <authorList>
            <person name="Mueller A.J."/>
            <person name="Jung M.-Y."/>
            <person name="Strachan C.R."/>
            <person name="Herbold C.W."/>
            <person name="Kirkegaard R.H."/>
            <person name="Daims H."/>
        </authorList>
    </citation>
    <scope>NUCLEOTIDE SEQUENCE [LARGE SCALE GENOMIC DNA]</scope>
</reference>
<dbReference type="PANTHER" id="PTHR46361:SF3">
    <property type="entry name" value="ELECTRON CARRIER_ PROTEIN DISULFIDE OXIDOREDUCTASE"/>
    <property type="match status" value="1"/>
</dbReference>
<dbReference type="AlphaFoldDB" id="A0A7T0G4N3"/>
<proteinExistence type="predicted"/>
<dbReference type="InterPro" id="IPR006869">
    <property type="entry name" value="DUF547"/>
</dbReference>
<accession>A0A7T0G4N3</accession>
<gene>
    <name evidence="2" type="ORF">G3M78_14650</name>
</gene>
<evidence type="ECO:0000313" key="3">
    <source>
        <dbReference type="Proteomes" id="UP000594464"/>
    </source>
</evidence>
<dbReference type="Pfam" id="PF04784">
    <property type="entry name" value="DUF547"/>
    <property type="match status" value="1"/>
</dbReference>
<dbReference type="PANTHER" id="PTHR46361">
    <property type="entry name" value="ELECTRON CARRIER/ PROTEIN DISULFIDE OXIDOREDUCTASE"/>
    <property type="match status" value="1"/>
</dbReference>
<protein>
    <submittedName>
        <fullName evidence="2">DUF547 domain-containing protein</fullName>
    </submittedName>
</protein>
<dbReference type="KEGG" id="nva:G3M78_14650"/>